<comment type="subcellular location">
    <subcellularLocation>
        <location evidence="1">Cell membrane</location>
    </subcellularLocation>
</comment>
<dbReference type="InterPro" id="IPR003598">
    <property type="entry name" value="Ig_sub2"/>
</dbReference>
<gene>
    <name evidence="10" type="ORF">XELAEV_18010272mg</name>
</gene>
<keyword evidence="5" id="KW-0472">Membrane</keyword>
<dbReference type="InterPro" id="IPR007110">
    <property type="entry name" value="Ig-like_dom"/>
</dbReference>
<evidence type="ECO:0000256" key="7">
    <source>
        <dbReference type="ARBA" id="ARBA00023180"/>
    </source>
</evidence>
<evidence type="ECO:0000256" key="4">
    <source>
        <dbReference type="ARBA" id="ARBA00022859"/>
    </source>
</evidence>
<dbReference type="PANTHER" id="PTHR19433">
    <property type="entry name" value="T-CELL RECEPTOR ALPHA CHAIN V REGION-RELATED"/>
    <property type="match status" value="1"/>
</dbReference>
<evidence type="ECO:0000259" key="9">
    <source>
        <dbReference type="PROSITE" id="PS50835"/>
    </source>
</evidence>
<dbReference type="InterPro" id="IPR003599">
    <property type="entry name" value="Ig_sub"/>
</dbReference>
<evidence type="ECO:0000256" key="8">
    <source>
        <dbReference type="SAM" id="SignalP"/>
    </source>
</evidence>
<organism evidence="10 11">
    <name type="scientific">Xenopus laevis</name>
    <name type="common">African clawed frog</name>
    <dbReference type="NCBI Taxonomy" id="8355"/>
    <lineage>
        <taxon>Eukaryota</taxon>
        <taxon>Metazoa</taxon>
        <taxon>Chordata</taxon>
        <taxon>Craniata</taxon>
        <taxon>Vertebrata</taxon>
        <taxon>Euteleostomi</taxon>
        <taxon>Amphibia</taxon>
        <taxon>Batrachia</taxon>
        <taxon>Anura</taxon>
        <taxon>Pipoidea</taxon>
        <taxon>Pipidae</taxon>
        <taxon>Xenopodinae</taxon>
        <taxon>Xenopus</taxon>
        <taxon>Xenopus</taxon>
    </lineage>
</organism>
<dbReference type="GO" id="GO:0005886">
    <property type="term" value="C:plasma membrane"/>
    <property type="evidence" value="ECO:0007669"/>
    <property type="project" value="UniProtKB-SubCell"/>
</dbReference>
<dbReference type="SMART" id="SM00409">
    <property type="entry name" value="IG"/>
    <property type="match status" value="1"/>
</dbReference>
<proteinExistence type="predicted"/>
<evidence type="ECO:0000313" key="10">
    <source>
        <dbReference type="EMBL" id="OCT98044.1"/>
    </source>
</evidence>
<evidence type="ECO:0000256" key="1">
    <source>
        <dbReference type="ARBA" id="ARBA00004236"/>
    </source>
</evidence>
<feature type="domain" description="Ig-like" evidence="9">
    <location>
        <begin position="20"/>
        <end position="115"/>
    </location>
</feature>
<dbReference type="InterPro" id="IPR052051">
    <property type="entry name" value="TCR_complex_component"/>
</dbReference>
<reference evidence="11" key="1">
    <citation type="journal article" date="2016" name="Nature">
        <title>Genome evolution in the allotetraploid frog Xenopus laevis.</title>
        <authorList>
            <person name="Session A.M."/>
            <person name="Uno Y."/>
            <person name="Kwon T."/>
            <person name="Chapman J.A."/>
            <person name="Toyoda A."/>
            <person name="Takahashi S."/>
            <person name="Fukui A."/>
            <person name="Hikosaka A."/>
            <person name="Suzuki A."/>
            <person name="Kondo M."/>
            <person name="van Heeringen S.J."/>
            <person name="Quigley I."/>
            <person name="Heinz S."/>
            <person name="Ogino H."/>
            <person name="Ochi H."/>
            <person name="Hellsten U."/>
            <person name="Lyons J.B."/>
            <person name="Simakov O."/>
            <person name="Putnam N."/>
            <person name="Stites J."/>
            <person name="Kuroki Y."/>
            <person name="Tanaka T."/>
            <person name="Michiue T."/>
            <person name="Watanabe M."/>
            <person name="Bogdanovic O."/>
            <person name="Lister R."/>
            <person name="Georgiou G."/>
            <person name="Paranjpe S.S."/>
            <person name="van Kruijsbergen I."/>
            <person name="Shu S."/>
            <person name="Carlson J."/>
            <person name="Kinoshita T."/>
            <person name="Ohta Y."/>
            <person name="Mawaribuchi S."/>
            <person name="Jenkins J."/>
            <person name="Grimwood J."/>
            <person name="Schmutz J."/>
            <person name="Mitros T."/>
            <person name="Mozaffari S.V."/>
            <person name="Suzuki Y."/>
            <person name="Haramoto Y."/>
            <person name="Yamamoto T.S."/>
            <person name="Takagi C."/>
            <person name="Heald R."/>
            <person name="Miller K."/>
            <person name="Haudenschild C."/>
            <person name="Kitzman J."/>
            <person name="Nakayama T."/>
            <person name="Izutsu Y."/>
            <person name="Robert J."/>
            <person name="Fortriede J."/>
            <person name="Burns K."/>
            <person name="Lotay V."/>
            <person name="Karimi K."/>
            <person name="Yasuoka Y."/>
            <person name="Dichmann D.S."/>
            <person name="Flajnik M.F."/>
            <person name="Houston D.W."/>
            <person name="Shendure J."/>
            <person name="DuPasquier L."/>
            <person name="Vize P.D."/>
            <person name="Zorn A.M."/>
            <person name="Ito M."/>
            <person name="Marcotte E.M."/>
            <person name="Wallingford J.B."/>
            <person name="Ito Y."/>
            <person name="Asashima M."/>
            <person name="Ueno N."/>
            <person name="Matsuda Y."/>
            <person name="Veenstra G.J."/>
            <person name="Fujiyama A."/>
            <person name="Harland R.M."/>
            <person name="Taira M."/>
            <person name="Rokhsar D.S."/>
        </authorList>
    </citation>
    <scope>NUCLEOTIDE SEQUENCE [LARGE SCALE GENOMIC DNA]</scope>
    <source>
        <strain evidence="11">J</strain>
    </source>
</reference>
<keyword evidence="4" id="KW-0391">Immunity</keyword>
<dbReference type="SMART" id="SM00408">
    <property type="entry name" value="IGc2"/>
    <property type="match status" value="1"/>
</dbReference>
<dbReference type="InterPro" id="IPR036179">
    <property type="entry name" value="Ig-like_dom_sf"/>
</dbReference>
<evidence type="ECO:0000256" key="3">
    <source>
        <dbReference type="ARBA" id="ARBA00022729"/>
    </source>
</evidence>
<keyword evidence="3 8" id="KW-0732">Signal</keyword>
<accession>A0A974I1D1</accession>
<protein>
    <recommendedName>
        <fullName evidence="9">Ig-like domain-containing protein</fullName>
    </recommendedName>
</protein>
<evidence type="ECO:0000256" key="5">
    <source>
        <dbReference type="ARBA" id="ARBA00023136"/>
    </source>
</evidence>
<dbReference type="Pfam" id="PF07686">
    <property type="entry name" value="V-set"/>
    <property type="match status" value="1"/>
</dbReference>
<dbReference type="SMART" id="SM00406">
    <property type="entry name" value="IGv"/>
    <property type="match status" value="1"/>
</dbReference>
<feature type="signal peptide" evidence="8">
    <location>
        <begin position="1"/>
        <end position="20"/>
    </location>
</feature>
<dbReference type="InterPro" id="IPR013783">
    <property type="entry name" value="Ig-like_fold"/>
</dbReference>
<dbReference type="GO" id="GO:0009617">
    <property type="term" value="P:response to bacterium"/>
    <property type="evidence" value="ECO:0007669"/>
    <property type="project" value="TreeGrafter"/>
</dbReference>
<name>A0A974I1D1_XENLA</name>
<keyword evidence="7" id="KW-0325">Glycoprotein</keyword>
<keyword evidence="6" id="KW-1015">Disulfide bond</keyword>
<dbReference type="AlphaFoldDB" id="A0A974I1D1"/>
<dbReference type="PANTHER" id="PTHR19433:SF111">
    <property type="entry name" value="T CELL RECEPTOR ALPHA VARIABLE 4"/>
    <property type="match status" value="1"/>
</dbReference>
<dbReference type="SUPFAM" id="SSF48726">
    <property type="entry name" value="Immunoglobulin"/>
    <property type="match status" value="1"/>
</dbReference>
<dbReference type="GO" id="GO:0002376">
    <property type="term" value="P:immune system process"/>
    <property type="evidence" value="ECO:0007669"/>
    <property type="project" value="UniProtKB-KW"/>
</dbReference>
<feature type="chain" id="PRO_5036939921" description="Ig-like domain-containing protein" evidence="8">
    <location>
        <begin position="21"/>
        <end position="120"/>
    </location>
</feature>
<dbReference type="PROSITE" id="PS50835">
    <property type="entry name" value="IG_LIKE"/>
    <property type="match status" value="1"/>
</dbReference>
<dbReference type="Proteomes" id="UP000694892">
    <property type="component" value="Chromosome 1S"/>
</dbReference>
<evidence type="ECO:0000256" key="6">
    <source>
        <dbReference type="ARBA" id="ARBA00023157"/>
    </source>
</evidence>
<dbReference type="EMBL" id="CM004467">
    <property type="protein sequence ID" value="OCT98044.1"/>
    <property type="molecule type" value="Genomic_DNA"/>
</dbReference>
<keyword evidence="2" id="KW-1003">Cell membrane</keyword>
<dbReference type="InterPro" id="IPR013106">
    <property type="entry name" value="Ig_V-set"/>
</dbReference>
<dbReference type="Gene3D" id="2.60.40.10">
    <property type="entry name" value="Immunoglobulins"/>
    <property type="match status" value="1"/>
</dbReference>
<evidence type="ECO:0000313" key="11">
    <source>
        <dbReference type="Proteomes" id="UP000694892"/>
    </source>
</evidence>
<sequence length="120" mass="13409">MEIQSIRVLLVLSHWSVCWANVIQLPTMEEISGANVTLPCNHTAITSGDYIDWYKNTPDKGLQLLIGGFKDTASGLRTLTFSKDRKSSELHIQNIMPEESGVYLCVLRDTAVQLNMLSVQ</sequence>
<evidence type="ECO:0000256" key="2">
    <source>
        <dbReference type="ARBA" id="ARBA00022475"/>
    </source>
</evidence>